<name>A0A1I3S6N6_9RHOB</name>
<evidence type="ECO:0000313" key="2">
    <source>
        <dbReference type="EMBL" id="SFJ53191.1"/>
    </source>
</evidence>
<dbReference type="RefSeq" id="WP_092782566.1">
    <property type="nucleotide sequence ID" value="NZ_FORA01000004.1"/>
</dbReference>
<dbReference type="InterPro" id="IPR025870">
    <property type="entry name" value="Glyoxalase-like_dom"/>
</dbReference>
<evidence type="ECO:0000259" key="1">
    <source>
        <dbReference type="Pfam" id="PF13468"/>
    </source>
</evidence>
<accession>A0A1I3S6N6</accession>
<gene>
    <name evidence="2" type="ORF">SAMN04488095_3003</name>
</gene>
<dbReference type="Proteomes" id="UP000199110">
    <property type="component" value="Unassembled WGS sequence"/>
</dbReference>
<reference evidence="2 3" key="1">
    <citation type="submission" date="2016-10" db="EMBL/GenBank/DDBJ databases">
        <authorList>
            <person name="de Groot N.N."/>
        </authorList>
    </citation>
    <scope>NUCLEOTIDE SEQUENCE [LARGE SCALE GENOMIC DNA]</scope>
    <source>
        <strain evidence="2 3">DSM 19073</strain>
    </source>
</reference>
<proteinExistence type="predicted"/>
<evidence type="ECO:0000313" key="3">
    <source>
        <dbReference type="Proteomes" id="UP000199110"/>
    </source>
</evidence>
<dbReference type="SUPFAM" id="SSF54593">
    <property type="entry name" value="Glyoxalase/Bleomycin resistance protein/Dihydroxybiphenyl dioxygenase"/>
    <property type="match status" value="1"/>
</dbReference>
<keyword evidence="3" id="KW-1185">Reference proteome</keyword>
<dbReference type="Pfam" id="PF13468">
    <property type="entry name" value="Glyoxalase_3"/>
    <property type="match status" value="1"/>
</dbReference>
<feature type="domain" description="Glyoxalase-like" evidence="1">
    <location>
        <begin position="4"/>
        <end position="171"/>
    </location>
</feature>
<sequence length="200" mass="21711">MQAFDHFAISAATLDKGAAHVAAHLGIEIGPGGKHALMGTHNRLSGLGAGEYLEVIAVDPDAPAVGRPRWFDLDRQSGAPRIGNWILRTDDLDGLVARFPQAGRAISFVRGDFRWRMAVPDDGVLPFDGCFPALIQWDSPSPTFPDIGLRLADLTLHHPEAEALAAILTEILDDPRIKTKTGRREIVARLDTPTGVRTIR</sequence>
<dbReference type="EMBL" id="FORA01000004">
    <property type="protein sequence ID" value="SFJ53191.1"/>
    <property type="molecule type" value="Genomic_DNA"/>
</dbReference>
<dbReference type="STRING" id="390807.SAMN04488095_3003"/>
<dbReference type="AlphaFoldDB" id="A0A1I3S6N6"/>
<dbReference type="InterPro" id="IPR029068">
    <property type="entry name" value="Glyas_Bleomycin-R_OHBP_Dase"/>
</dbReference>
<protein>
    <submittedName>
        <fullName evidence="2">Glyoxalase-like domain-containing protein</fullName>
    </submittedName>
</protein>
<dbReference type="Gene3D" id="3.10.180.10">
    <property type="entry name" value="2,3-Dihydroxybiphenyl 1,2-Dioxygenase, domain 1"/>
    <property type="match status" value="1"/>
</dbReference>
<dbReference type="OrthoDB" id="8451710at2"/>
<organism evidence="2 3">
    <name type="scientific">Jannaschia pohangensis</name>
    <dbReference type="NCBI Taxonomy" id="390807"/>
    <lineage>
        <taxon>Bacteria</taxon>
        <taxon>Pseudomonadati</taxon>
        <taxon>Pseudomonadota</taxon>
        <taxon>Alphaproteobacteria</taxon>
        <taxon>Rhodobacterales</taxon>
        <taxon>Roseobacteraceae</taxon>
        <taxon>Jannaschia</taxon>
    </lineage>
</organism>